<dbReference type="HOGENOM" id="CLU_3218762_0_0_3"/>
<keyword evidence="1" id="KW-0472">Membrane</keyword>
<gene>
    <name evidence="2" type="ORF">LYNGBM3L_34110</name>
</gene>
<dbReference type="EMBL" id="GL890848">
    <property type="protein sequence ID" value="EGJ33425.1"/>
    <property type="molecule type" value="Genomic_DNA"/>
</dbReference>
<evidence type="ECO:0000256" key="1">
    <source>
        <dbReference type="SAM" id="Phobius"/>
    </source>
</evidence>
<sequence>MVGVILGKRALPIYWHCLDAIASGLFAFAFGVAYGQAWPTAKLP</sequence>
<feature type="transmembrane region" description="Helical" evidence="1">
    <location>
        <begin position="12"/>
        <end position="34"/>
    </location>
</feature>
<keyword evidence="3" id="KW-1185">Reference proteome</keyword>
<reference evidence="3" key="1">
    <citation type="journal article" date="2011" name="Proc. Natl. Acad. Sci. U.S.A.">
        <title>Genomic insights into the physiology and ecology of the marine filamentous cyanobacterium Lyngbya majuscula.</title>
        <authorList>
            <person name="Jones A.C."/>
            <person name="Monroe E.A."/>
            <person name="Podell S."/>
            <person name="Hess W.R."/>
            <person name="Klages S."/>
            <person name="Esquenazi E."/>
            <person name="Niessen S."/>
            <person name="Hoover H."/>
            <person name="Rothmann M."/>
            <person name="Lasken R.S."/>
            <person name="Yates J.R.III."/>
            <person name="Reinhardt R."/>
            <person name="Kube M."/>
            <person name="Burkart M.D."/>
            <person name="Allen E.E."/>
            <person name="Dorrestein P.C."/>
            <person name="Gerwick W.H."/>
            <person name="Gerwick L."/>
        </authorList>
    </citation>
    <scope>NUCLEOTIDE SEQUENCE [LARGE SCALE GENOMIC DNA]</scope>
    <source>
        <strain evidence="3">3L</strain>
    </source>
</reference>
<keyword evidence="1" id="KW-1133">Transmembrane helix</keyword>
<accession>F4XPH1</accession>
<keyword evidence="1" id="KW-0812">Transmembrane</keyword>
<evidence type="ECO:0000313" key="3">
    <source>
        <dbReference type="Proteomes" id="UP000003959"/>
    </source>
</evidence>
<protein>
    <submittedName>
        <fullName evidence="2">Uncharacterized protein</fullName>
    </submittedName>
</protein>
<dbReference type="AlphaFoldDB" id="F4XPH1"/>
<proteinExistence type="predicted"/>
<evidence type="ECO:0000313" key="2">
    <source>
        <dbReference type="EMBL" id="EGJ33425.1"/>
    </source>
</evidence>
<dbReference type="Proteomes" id="UP000003959">
    <property type="component" value="Unassembled WGS sequence"/>
</dbReference>
<name>F4XPH1_9CYAN</name>
<organism evidence="2 3">
    <name type="scientific">Moorena producens 3L</name>
    <dbReference type="NCBI Taxonomy" id="489825"/>
    <lineage>
        <taxon>Bacteria</taxon>
        <taxon>Bacillati</taxon>
        <taxon>Cyanobacteriota</taxon>
        <taxon>Cyanophyceae</taxon>
        <taxon>Coleofasciculales</taxon>
        <taxon>Coleofasciculaceae</taxon>
        <taxon>Moorena</taxon>
    </lineage>
</organism>